<evidence type="ECO:0000256" key="3">
    <source>
        <dbReference type="ARBA" id="ARBA00022989"/>
    </source>
</evidence>
<evidence type="ECO:0000313" key="8">
    <source>
        <dbReference type="Proteomes" id="UP000580250"/>
    </source>
</evidence>
<proteinExistence type="predicted"/>
<dbReference type="CDD" id="cd00637">
    <property type="entry name" value="7tm_classA_rhodopsin-like"/>
    <property type="match status" value="1"/>
</dbReference>
<evidence type="ECO:0000256" key="2">
    <source>
        <dbReference type="ARBA" id="ARBA00022692"/>
    </source>
</evidence>
<evidence type="ECO:0000256" key="5">
    <source>
        <dbReference type="SAM" id="Phobius"/>
    </source>
</evidence>
<feature type="transmembrane region" description="Helical" evidence="5">
    <location>
        <begin position="139"/>
        <end position="159"/>
    </location>
</feature>
<dbReference type="SUPFAM" id="SSF81321">
    <property type="entry name" value="Family A G protein-coupled receptor-like"/>
    <property type="match status" value="1"/>
</dbReference>
<feature type="transmembrane region" description="Helical" evidence="5">
    <location>
        <begin position="185"/>
        <end position="209"/>
    </location>
</feature>
<dbReference type="Gene3D" id="1.20.1070.10">
    <property type="entry name" value="Rhodopsin 7-helix transmembrane proteins"/>
    <property type="match status" value="1"/>
</dbReference>
<keyword evidence="3 5" id="KW-1133">Transmembrane helix</keyword>
<dbReference type="OrthoDB" id="5820127at2759"/>
<keyword evidence="4 5" id="KW-0472">Membrane</keyword>
<feature type="transmembrane region" description="Helical" evidence="5">
    <location>
        <begin position="63"/>
        <end position="91"/>
    </location>
</feature>
<feature type="transmembrane region" description="Helical" evidence="5">
    <location>
        <begin position="97"/>
        <end position="119"/>
    </location>
</feature>
<evidence type="ECO:0000259" key="6">
    <source>
        <dbReference type="PROSITE" id="PS50262"/>
    </source>
</evidence>
<evidence type="ECO:0000313" key="7">
    <source>
        <dbReference type="EMBL" id="CAD2180021.1"/>
    </source>
</evidence>
<comment type="caution">
    <text evidence="7">The sequence shown here is derived from an EMBL/GenBank/DDBJ whole genome shotgun (WGS) entry which is preliminary data.</text>
</comment>
<dbReference type="Proteomes" id="UP000580250">
    <property type="component" value="Unassembled WGS sequence"/>
</dbReference>
<dbReference type="EMBL" id="CAJEWN010000359">
    <property type="protein sequence ID" value="CAD2180021.1"/>
    <property type="molecule type" value="Genomic_DNA"/>
</dbReference>
<dbReference type="InterPro" id="IPR047130">
    <property type="entry name" value="7TM_GPCR_Srsx_nematod"/>
</dbReference>
<dbReference type="Pfam" id="PF10320">
    <property type="entry name" value="7TM_GPCR_Srsx"/>
    <property type="match status" value="1"/>
</dbReference>
<dbReference type="InterPro" id="IPR017452">
    <property type="entry name" value="GPCR_Rhodpsn_7TM"/>
</dbReference>
<dbReference type="PROSITE" id="PS50262">
    <property type="entry name" value="G_PROTEIN_RECEP_F1_2"/>
    <property type="match status" value="1"/>
</dbReference>
<evidence type="ECO:0000256" key="1">
    <source>
        <dbReference type="ARBA" id="ARBA00004370"/>
    </source>
</evidence>
<dbReference type="PANTHER" id="PTHR23360">
    <property type="entry name" value="G-PROTEIN COUPLED RECEPTORS FAMILY 1 PROFILE DOMAIN-CONTAINING PROTEIN-RELATED"/>
    <property type="match status" value="1"/>
</dbReference>
<feature type="transmembrane region" description="Helical" evidence="5">
    <location>
        <begin position="229"/>
        <end position="246"/>
    </location>
</feature>
<feature type="domain" description="G-protein coupled receptors family 1 profile" evidence="6">
    <location>
        <begin position="41"/>
        <end position="275"/>
    </location>
</feature>
<comment type="subcellular location">
    <subcellularLocation>
        <location evidence="1">Membrane</location>
    </subcellularLocation>
</comment>
<dbReference type="SMART" id="SM01381">
    <property type="entry name" value="7TM_GPCR_Srsx"/>
    <property type="match status" value="1"/>
</dbReference>
<dbReference type="InterPro" id="IPR019424">
    <property type="entry name" value="7TM_GPCR_Srsx"/>
</dbReference>
<sequence length="334" mass="37959">MVVTPYNSSTDLWYMNFQNKTGYLIEMYGGRSIVAFIALIFNLAIVYVTLVKKSLHSCCQILIALESFFGIFLNLNYFVSFILALIGQPFIKYATCFSIQILSNITGNGAQITMVLIGIDRLFAVKLPIWYKNRSAKTFVFLVMVIEILYASYQLFLYLNAFADTDGETLVTCSVYDTGRGSWSVIMYFNSIILSGILMITYISIWFLVFLRKSTGNVSSSNRRIIKSLIIIIILNMIGVFINNALRQLYNFVTVDVVTKNFITFINSHFNIIAYSSNAPVLYFFTEKYHAAFNDCFPFLKKLNCISSTTVTSTNDVYPRLPKNVNRPLAVINS</sequence>
<accession>A0A6V7W0N5</accession>
<gene>
    <name evidence="7" type="ORF">MENT_LOCUS32071</name>
</gene>
<protein>
    <recommendedName>
        <fullName evidence="6">G-protein coupled receptors family 1 profile domain-containing protein</fullName>
    </recommendedName>
</protein>
<organism evidence="7 8">
    <name type="scientific">Meloidogyne enterolobii</name>
    <name type="common">Root-knot nematode worm</name>
    <name type="synonym">Meloidogyne mayaguensis</name>
    <dbReference type="NCBI Taxonomy" id="390850"/>
    <lineage>
        <taxon>Eukaryota</taxon>
        <taxon>Metazoa</taxon>
        <taxon>Ecdysozoa</taxon>
        <taxon>Nematoda</taxon>
        <taxon>Chromadorea</taxon>
        <taxon>Rhabditida</taxon>
        <taxon>Tylenchina</taxon>
        <taxon>Tylenchomorpha</taxon>
        <taxon>Tylenchoidea</taxon>
        <taxon>Meloidogynidae</taxon>
        <taxon>Meloidogyninae</taxon>
        <taxon>Meloidogyne</taxon>
    </lineage>
</organism>
<dbReference type="InterPro" id="IPR000276">
    <property type="entry name" value="GPCR_Rhodpsn"/>
</dbReference>
<keyword evidence="2 5" id="KW-0812">Transmembrane</keyword>
<evidence type="ECO:0000256" key="4">
    <source>
        <dbReference type="ARBA" id="ARBA00023136"/>
    </source>
</evidence>
<name>A0A6V7W0N5_MELEN</name>
<feature type="transmembrane region" description="Helical" evidence="5">
    <location>
        <begin position="33"/>
        <end position="51"/>
    </location>
</feature>
<reference evidence="7 8" key="1">
    <citation type="submission" date="2020-08" db="EMBL/GenBank/DDBJ databases">
        <authorList>
            <person name="Koutsovoulos G."/>
            <person name="Danchin GJ E."/>
        </authorList>
    </citation>
    <scope>NUCLEOTIDE SEQUENCE [LARGE SCALE GENOMIC DNA]</scope>
</reference>
<dbReference type="AlphaFoldDB" id="A0A6V7W0N5"/>
<dbReference type="GO" id="GO:0016020">
    <property type="term" value="C:membrane"/>
    <property type="evidence" value="ECO:0007669"/>
    <property type="project" value="UniProtKB-SubCell"/>
</dbReference>
<dbReference type="GO" id="GO:0004930">
    <property type="term" value="F:G protein-coupled receptor activity"/>
    <property type="evidence" value="ECO:0007669"/>
    <property type="project" value="InterPro"/>
</dbReference>